<dbReference type="NCBIfam" id="TIGR02532">
    <property type="entry name" value="IV_pilin_GFxxxE"/>
    <property type="match status" value="1"/>
</dbReference>
<organism evidence="3 4">
    <name type="scientific">Staphylococcus gallinarum</name>
    <dbReference type="NCBI Taxonomy" id="1293"/>
    <lineage>
        <taxon>Bacteria</taxon>
        <taxon>Bacillati</taxon>
        <taxon>Bacillota</taxon>
        <taxon>Bacilli</taxon>
        <taxon>Bacillales</taxon>
        <taxon>Staphylococcaceae</taxon>
        <taxon>Staphylococcus</taxon>
    </lineage>
</organism>
<accession>A0A0D0RP58</accession>
<comment type="subcellular location">
    <subcellularLocation>
        <location evidence="1">Cell surface</location>
    </subcellularLocation>
</comment>
<evidence type="ECO:0000313" key="3">
    <source>
        <dbReference type="EMBL" id="RIL44871.1"/>
    </source>
</evidence>
<reference evidence="3 4" key="1">
    <citation type="journal article" date="2016" name="Front. Microbiol.">
        <title>Comprehensive Phylogenetic Analysis of Bovine Non-aureus Staphylococci Species Based on Whole-Genome Sequencing.</title>
        <authorList>
            <person name="Naushad S."/>
            <person name="Barkema H.W."/>
            <person name="Luby C."/>
            <person name="Condas L.A."/>
            <person name="Nobrega D.B."/>
            <person name="Carson D.A."/>
            <person name="De Buck J."/>
        </authorList>
    </citation>
    <scope>NUCLEOTIDE SEQUENCE [LARGE SCALE GENOMIC DNA]</scope>
    <source>
        <strain evidence="3 4">SNUC 1388</strain>
    </source>
</reference>
<dbReference type="OrthoDB" id="2412425at2"/>
<dbReference type="PIRSF" id="PIRSF021292">
    <property type="entry name" value="Competence_ComGD"/>
    <property type="match status" value="1"/>
</dbReference>
<protein>
    <submittedName>
        <fullName evidence="3">Prepilin-type N-terminal cleavage/methylation domain-containing protein</fullName>
    </submittedName>
</protein>
<name>A0A0D0RP58_STAGA</name>
<dbReference type="InterPro" id="IPR012902">
    <property type="entry name" value="N_methyl_site"/>
</dbReference>
<proteinExistence type="predicted"/>
<dbReference type="GO" id="GO:0030420">
    <property type="term" value="P:establishment of competence for transformation"/>
    <property type="evidence" value="ECO:0007669"/>
    <property type="project" value="UniProtKB-KW"/>
</dbReference>
<keyword evidence="2" id="KW-0178">Competence</keyword>
<dbReference type="AlphaFoldDB" id="A0A0D0RP58"/>
<evidence type="ECO:0000256" key="2">
    <source>
        <dbReference type="ARBA" id="ARBA00023287"/>
    </source>
</evidence>
<evidence type="ECO:0000256" key="1">
    <source>
        <dbReference type="ARBA" id="ARBA00004241"/>
    </source>
</evidence>
<dbReference type="EMBL" id="QXRZ01000001">
    <property type="protein sequence ID" value="RIL44871.1"/>
    <property type="molecule type" value="Genomic_DNA"/>
</dbReference>
<dbReference type="InterPro" id="IPR016785">
    <property type="entry name" value="ComGD"/>
</dbReference>
<dbReference type="Proteomes" id="UP000283576">
    <property type="component" value="Unassembled WGS sequence"/>
</dbReference>
<dbReference type="NCBIfam" id="NF040982">
    <property type="entry name" value="ComGD"/>
    <property type="match status" value="1"/>
</dbReference>
<evidence type="ECO:0000313" key="4">
    <source>
        <dbReference type="Proteomes" id="UP000283576"/>
    </source>
</evidence>
<dbReference type="GeneID" id="93845115"/>
<sequence>MVKLLPTSRAFTLLEMLLVLSIITTLIMIQFKFIPMERLDSINDENKIKNFIMNLNYIKSIAIKDNQPITLLITPNSTDIVILEQYHETRKLQLPQNGYIYYRTNLKTITFEKNGNTNKFGSIFINLNETVYRIIFHLEKGRIRYEKV</sequence>
<comment type="caution">
    <text evidence="3">The sequence shown here is derived from an EMBL/GenBank/DDBJ whole genome shotgun (WGS) entry which is preliminary data.</text>
</comment>
<dbReference type="GO" id="GO:0009986">
    <property type="term" value="C:cell surface"/>
    <property type="evidence" value="ECO:0007669"/>
    <property type="project" value="UniProtKB-SubCell"/>
</dbReference>
<dbReference type="RefSeq" id="WP_042738588.1">
    <property type="nucleotide sequence ID" value="NZ_BKAX01000003.1"/>
</dbReference>
<gene>
    <name evidence="3" type="ORF">BUZ01_02510</name>
</gene>